<evidence type="ECO:0000313" key="1">
    <source>
        <dbReference type="Proteomes" id="UP000887579"/>
    </source>
</evidence>
<protein>
    <submittedName>
        <fullName evidence="2">Uncharacterized protein</fullName>
    </submittedName>
</protein>
<evidence type="ECO:0000313" key="2">
    <source>
        <dbReference type="WBParaSite" id="ES5_v2.g24476.t1"/>
    </source>
</evidence>
<dbReference type="WBParaSite" id="ES5_v2.g24476.t1">
    <property type="protein sequence ID" value="ES5_v2.g24476.t1"/>
    <property type="gene ID" value="ES5_v2.g24476"/>
</dbReference>
<accession>A0AC34G4Q8</accession>
<reference evidence="2" key="1">
    <citation type="submission" date="2022-11" db="UniProtKB">
        <authorList>
            <consortium name="WormBaseParasite"/>
        </authorList>
    </citation>
    <scope>IDENTIFICATION</scope>
</reference>
<organism evidence="1 2">
    <name type="scientific">Panagrolaimus sp. ES5</name>
    <dbReference type="NCBI Taxonomy" id="591445"/>
    <lineage>
        <taxon>Eukaryota</taxon>
        <taxon>Metazoa</taxon>
        <taxon>Ecdysozoa</taxon>
        <taxon>Nematoda</taxon>
        <taxon>Chromadorea</taxon>
        <taxon>Rhabditida</taxon>
        <taxon>Tylenchina</taxon>
        <taxon>Panagrolaimomorpha</taxon>
        <taxon>Panagrolaimoidea</taxon>
        <taxon>Panagrolaimidae</taxon>
        <taxon>Panagrolaimus</taxon>
    </lineage>
</organism>
<sequence length="153" mass="17717">MAADTGSLNRLIQICGNESWVREIALTARGFDETEALQHDLVSKVYDTREDMMKGVEKMAQIIAAKFPVVAEQLQAQLEESYFYFKTQRSLGIRHGAFEFLKQSKKVYDQKHYGFKCRVCDCYIYIPADDFDKAENDMEANIILRKGFYHDHA</sequence>
<name>A0AC34G4Q8_9BILA</name>
<proteinExistence type="predicted"/>
<dbReference type="Proteomes" id="UP000887579">
    <property type="component" value="Unplaced"/>
</dbReference>